<dbReference type="PANTHER" id="PTHR10155:SF16">
    <property type="entry name" value="SUPPRESSOR OF CYTOKINE SIGNALING 2"/>
    <property type="match status" value="1"/>
</dbReference>
<evidence type="ECO:0000256" key="1">
    <source>
        <dbReference type="ARBA" id="ARBA00022999"/>
    </source>
</evidence>
<dbReference type="SMART" id="SM00252">
    <property type="entry name" value="SH2"/>
    <property type="match status" value="1"/>
</dbReference>
<evidence type="ECO:0000313" key="6">
    <source>
        <dbReference type="Proteomes" id="UP001158576"/>
    </source>
</evidence>
<dbReference type="InterPro" id="IPR036860">
    <property type="entry name" value="SH2_dom_sf"/>
</dbReference>
<dbReference type="CDD" id="cd09923">
    <property type="entry name" value="SH2_SOCS_family"/>
    <property type="match status" value="1"/>
</dbReference>
<keyword evidence="1 2" id="KW-0727">SH2 domain</keyword>
<name>A0ABN7SCP7_OIKDI</name>
<dbReference type="PROSITE" id="PS50001">
    <property type="entry name" value="SH2"/>
    <property type="match status" value="1"/>
</dbReference>
<feature type="compositionally biased region" description="Basic and acidic residues" evidence="3">
    <location>
        <begin position="25"/>
        <end position="34"/>
    </location>
</feature>
<dbReference type="EMBL" id="OU015569">
    <property type="protein sequence ID" value="CAG5098112.1"/>
    <property type="molecule type" value="Genomic_DNA"/>
</dbReference>
<evidence type="ECO:0000259" key="4">
    <source>
        <dbReference type="PROSITE" id="PS50001"/>
    </source>
</evidence>
<dbReference type="SUPFAM" id="SSF55550">
    <property type="entry name" value="SH2 domain"/>
    <property type="match status" value="1"/>
</dbReference>
<feature type="region of interest" description="Disordered" evidence="3">
    <location>
        <begin position="17"/>
        <end position="40"/>
    </location>
</feature>
<evidence type="ECO:0000313" key="5">
    <source>
        <dbReference type="EMBL" id="CAG5098112.1"/>
    </source>
</evidence>
<sequence length="282" mass="31857">MKTHGRGIDIVGWVQASEPPSMHLPRKENPRRPSESGNCSVRSAYCSRGIGREPNIRLANSCGSLAKLDELDKVKTHLDNFKDREKERHKAEKRRKRQEQRVVDLLTVKAALSVLRETCWYWGAITGSRAAELLSKCSPGTFLLRDSSDRRYLFSLSIMTVQGPTSVRLLFSKGCFRLESSGVVSPRSPCIVSLIIRMAYLARNTSYSKKPISEEQSTADIFASMTIGMPQKSNTPSLLEKPLFVKVPSLAHLSRLAVNRFNLRQFCDQKSLEYVKQYPYSV</sequence>
<organism evidence="5 6">
    <name type="scientific">Oikopleura dioica</name>
    <name type="common">Tunicate</name>
    <dbReference type="NCBI Taxonomy" id="34765"/>
    <lineage>
        <taxon>Eukaryota</taxon>
        <taxon>Metazoa</taxon>
        <taxon>Chordata</taxon>
        <taxon>Tunicata</taxon>
        <taxon>Appendicularia</taxon>
        <taxon>Copelata</taxon>
        <taxon>Oikopleuridae</taxon>
        <taxon>Oikopleura</taxon>
    </lineage>
</organism>
<keyword evidence="6" id="KW-1185">Reference proteome</keyword>
<feature type="domain" description="SH2" evidence="4">
    <location>
        <begin position="120"/>
        <end position="158"/>
    </location>
</feature>
<dbReference type="PANTHER" id="PTHR10155">
    <property type="entry name" value="PHOSPHATIDYLINOSITOL 3-KINASE REGULATORY SUBUNIT"/>
    <property type="match status" value="1"/>
</dbReference>
<dbReference type="Proteomes" id="UP001158576">
    <property type="component" value="Chromosome XSR"/>
</dbReference>
<evidence type="ECO:0000256" key="2">
    <source>
        <dbReference type="PROSITE-ProRule" id="PRU00191"/>
    </source>
</evidence>
<proteinExistence type="predicted"/>
<dbReference type="InterPro" id="IPR000980">
    <property type="entry name" value="SH2"/>
</dbReference>
<dbReference type="Pfam" id="PF00017">
    <property type="entry name" value="SH2"/>
    <property type="match status" value="1"/>
</dbReference>
<protein>
    <submittedName>
        <fullName evidence="5">Oidioi.mRNA.OKI2018_I69.XSR.g15380.t1.cds</fullName>
    </submittedName>
</protein>
<gene>
    <name evidence="5" type="ORF">OKIOD_LOCUS6938</name>
</gene>
<accession>A0ABN7SCP7</accession>
<evidence type="ECO:0000256" key="3">
    <source>
        <dbReference type="SAM" id="MobiDB-lite"/>
    </source>
</evidence>
<reference evidence="5 6" key="1">
    <citation type="submission" date="2021-04" db="EMBL/GenBank/DDBJ databases">
        <authorList>
            <person name="Bliznina A."/>
        </authorList>
    </citation>
    <scope>NUCLEOTIDE SEQUENCE [LARGE SCALE GENOMIC DNA]</scope>
</reference>
<dbReference type="Gene3D" id="3.30.505.10">
    <property type="entry name" value="SH2 domain"/>
    <property type="match status" value="1"/>
</dbReference>